<dbReference type="GO" id="GO:0005829">
    <property type="term" value="C:cytosol"/>
    <property type="evidence" value="ECO:0007669"/>
    <property type="project" value="TreeGrafter"/>
</dbReference>
<evidence type="ECO:0000256" key="10">
    <source>
        <dbReference type="NCBIfam" id="TIGR00550"/>
    </source>
</evidence>
<evidence type="ECO:0000256" key="7">
    <source>
        <dbReference type="ARBA" id="ARBA00022723"/>
    </source>
</evidence>
<dbReference type="GO" id="GO:0046872">
    <property type="term" value="F:metal ion binding"/>
    <property type="evidence" value="ECO:0007669"/>
    <property type="project" value="UniProtKB-KW"/>
</dbReference>
<evidence type="ECO:0000256" key="1">
    <source>
        <dbReference type="ARBA" id="ARBA00001966"/>
    </source>
</evidence>
<proteinExistence type="predicted"/>
<comment type="pathway">
    <text evidence="2">Cofactor biosynthesis; NAD(+) biosynthesis; quinolinate from iminoaspartate: step 1/1.</text>
</comment>
<dbReference type="GO" id="GO:0051539">
    <property type="term" value="F:4 iron, 4 sulfur cluster binding"/>
    <property type="evidence" value="ECO:0007669"/>
    <property type="project" value="UniProtKB-KW"/>
</dbReference>
<evidence type="ECO:0000313" key="12">
    <source>
        <dbReference type="Proteomes" id="UP000198619"/>
    </source>
</evidence>
<accession>A0A1I1B9Z7</accession>
<dbReference type="EC" id="2.5.1.72" evidence="3 10"/>
<dbReference type="UniPathway" id="UPA00253">
    <property type="reaction ID" value="UER00327"/>
</dbReference>
<keyword evidence="4" id="KW-0004">4Fe-4S</keyword>
<keyword evidence="6" id="KW-0808">Transferase</keyword>
<keyword evidence="12" id="KW-1185">Reference proteome</keyword>
<evidence type="ECO:0000256" key="9">
    <source>
        <dbReference type="ARBA" id="ARBA00023014"/>
    </source>
</evidence>
<evidence type="ECO:0000256" key="6">
    <source>
        <dbReference type="ARBA" id="ARBA00022679"/>
    </source>
</evidence>
<keyword evidence="5" id="KW-0662">Pyridine nucleotide biosynthesis</keyword>
<dbReference type="InterPro" id="IPR036094">
    <property type="entry name" value="NadA_sf"/>
</dbReference>
<dbReference type="RefSeq" id="WP_090043286.1">
    <property type="nucleotide sequence ID" value="NZ_FOKI01000076.1"/>
</dbReference>
<gene>
    <name evidence="11" type="ORF">SAMN04488528_10766</name>
</gene>
<keyword evidence="9" id="KW-0411">Iron-sulfur</keyword>
<dbReference type="Pfam" id="PF02445">
    <property type="entry name" value="NadA"/>
    <property type="match status" value="1"/>
</dbReference>
<evidence type="ECO:0000256" key="4">
    <source>
        <dbReference type="ARBA" id="ARBA00022485"/>
    </source>
</evidence>
<name>A0A1I1B9Z7_9CLOT</name>
<evidence type="ECO:0000256" key="3">
    <source>
        <dbReference type="ARBA" id="ARBA00012669"/>
    </source>
</evidence>
<dbReference type="Gene3D" id="3.40.50.10800">
    <property type="entry name" value="NadA-like"/>
    <property type="match status" value="3"/>
</dbReference>
<dbReference type="AlphaFoldDB" id="A0A1I1B9Z7"/>
<dbReference type="NCBIfam" id="TIGR00550">
    <property type="entry name" value="nadA"/>
    <property type="match status" value="1"/>
</dbReference>
<dbReference type="Proteomes" id="UP000198619">
    <property type="component" value="Unassembled WGS sequence"/>
</dbReference>
<sequence>MNKELMEHIKRLKEDKKALILAHYYVNDDIQEVADFVGDSYYLSKLAMERPEDIIIFCGVSFMGESAKILSPNKTIISPNVDAKCPMAYMISIDKIKEIREKYNDLAVVCYINSTSEVKANSDVCVTSSNAIKIIKNLKEKNIFFIPDNNLGKYLSTKIKNKNFIFHDGYCPIHKNVSKEQVIKLRDIHRDAKIVVHPECNYDVISIGDFVGSTSEIIDYVCKSSQKEFIVCTEEGILYELKNKNPEKNFYTVTPYQICNDMKKITLENLLRSLTNLDSQVLVDDGIKVRAEKALKNMHELAR</sequence>
<dbReference type="OrthoDB" id="9801204at2"/>
<dbReference type="GO" id="GO:0008987">
    <property type="term" value="F:quinolinate synthetase A activity"/>
    <property type="evidence" value="ECO:0007669"/>
    <property type="project" value="UniProtKB-UniRule"/>
</dbReference>
<evidence type="ECO:0000256" key="8">
    <source>
        <dbReference type="ARBA" id="ARBA00023004"/>
    </source>
</evidence>
<keyword evidence="8" id="KW-0408">Iron</keyword>
<dbReference type="PANTHER" id="PTHR30573:SF0">
    <property type="entry name" value="QUINOLINATE SYNTHASE, CHLOROPLASTIC"/>
    <property type="match status" value="1"/>
</dbReference>
<organism evidence="11 12">
    <name type="scientific">Clostridium frigidicarnis</name>
    <dbReference type="NCBI Taxonomy" id="84698"/>
    <lineage>
        <taxon>Bacteria</taxon>
        <taxon>Bacillati</taxon>
        <taxon>Bacillota</taxon>
        <taxon>Clostridia</taxon>
        <taxon>Eubacteriales</taxon>
        <taxon>Clostridiaceae</taxon>
        <taxon>Clostridium</taxon>
    </lineage>
</organism>
<dbReference type="PANTHER" id="PTHR30573">
    <property type="entry name" value="QUINOLINATE SYNTHETASE A"/>
    <property type="match status" value="1"/>
</dbReference>
<evidence type="ECO:0000256" key="2">
    <source>
        <dbReference type="ARBA" id="ARBA00005065"/>
    </source>
</evidence>
<keyword evidence="7" id="KW-0479">Metal-binding</keyword>
<reference evidence="11 12" key="1">
    <citation type="submission" date="2016-10" db="EMBL/GenBank/DDBJ databases">
        <authorList>
            <person name="de Groot N.N."/>
        </authorList>
    </citation>
    <scope>NUCLEOTIDE SEQUENCE [LARGE SCALE GENOMIC DNA]</scope>
    <source>
        <strain evidence="11 12">DSM 12271</strain>
    </source>
</reference>
<evidence type="ECO:0000256" key="5">
    <source>
        <dbReference type="ARBA" id="ARBA00022642"/>
    </source>
</evidence>
<comment type="cofactor">
    <cofactor evidence="1">
        <name>[4Fe-4S] cluster</name>
        <dbReference type="ChEBI" id="CHEBI:49883"/>
    </cofactor>
</comment>
<dbReference type="STRING" id="84698.SAMN04488528_10766"/>
<dbReference type="InterPro" id="IPR003473">
    <property type="entry name" value="NadA"/>
</dbReference>
<protein>
    <recommendedName>
        <fullName evidence="3 10">Quinolinate synthase</fullName>
        <ecNumber evidence="3 10">2.5.1.72</ecNumber>
    </recommendedName>
</protein>
<dbReference type="GO" id="GO:0034628">
    <property type="term" value="P:'de novo' NAD+ biosynthetic process from L-aspartate"/>
    <property type="evidence" value="ECO:0007669"/>
    <property type="project" value="TreeGrafter"/>
</dbReference>
<evidence type="ECO:0000313" key="11">
    <source>
        <dbReference type="EMBL" id="SFB46486.1"/>
    </source>
</evidence>
<dbReference type="SUPFAM" id="SSF142754">
    <property type="entry name" value="NadA-like"/>
    <property type="match status" value="1"/>
</dbReference>
<dbReference type="EMBL" id="FOKI01000076">
    <property type="protein sequence ID" value="SFB46486.1"/>
    <property type="molecule type" value="Genomic_DNA"/>
</dbReference>
<dbReference type="NCBIfam" id="NF006878">
    <property type="entry name" value="PRK09375.1-2"/>
    <property type="match status" value="1"/>
</dbReference>